<accession>A0A0C2VQC0</accession>
<protein>
    <recommendedName>
        <fullName evidence="4">G5 domain-containing protein</fullName>
    </recommendedName>
</protein>
<proteinExistence type="predicted"/>
<dbReference type="AlphaFoldDB" id="A0A0C2VQC0"/>
<dbReference type="PANTHER" id="PTHR35788:SF1">
    <property type="entry name" value="EXPORTED PROTEIN"/>
    <property type="match status" value="1"/>
</dbReference>
<dbReference type="Proteomes" id="UP000031972">
    <property type="component" value="Unassembled WGS sequence"/>
</dbReference>
<feature type="compositionally biased region" description="Low complexity" evidence="1">
    <location>
        <begin position="422"/>
        <end position="439"/>
    </location>
</feature>
<dbReference type="InterPro" id="IPR052913">
    <property type="entry name" value="Glycopeptide_resist_protein"/>
</dbReference>
<feature type="compositionally biased region" description="Acidic residues" evidence="1">
    <location>
        <begin position="394"/>
        <end position="412"/>
    </location>
</feature>
<gene>
    <name evidence="2" type="ORF">KR50_28880</name>
</gene>
<dbReference type="InterPro" id="IPR007391">
    <property type="entry name" value="Vancomycin_resist_VanW"/>
</dbReference>
<organism evidence="2 3">
    <name type="scientific">Jeotgalibacillus campisalis</name>
    <dbReference type="NCBI Taxonomy" id="220754"/>
    <lineage>
        <taxon>Bacteria</taxon>
        <taxon>Bacillati</taxon>
        <taxon>Bacillota</taxon>
        <taxon>Bacilli</taxon>
        <taxon>Bacillales</taxon>
        <taxon>Caryophanaceae</taxon>
        <taxon>Jeotgalibacillus</taxon>
    </lineage>
</organism>
<comment type="caution">
    <text evidence="2">The sequence shown here is derived from an EMBL/GenBank/DDBJ whole genome shotgun (WGS) entry which is preliminary data.</text>
</comment>
<dbReference type="RefSeq" id="WP_041059839.1">
    <property type="nucleotide sequence ID" value="NZ_JXRR01000017.1"/>
</dbReference>
<sequence>MVKLLLTAFLSFFIIYGTSQAGPKIIPGLAGATNVFETGTHIGGTDVEGMTTDEAVTALIDATQTWKEQVSVVISESEQTSPIEKSFIHFMIEESVDAALNKQSNPLKITLDIQEILLGIERELAVPASDWVDPAKLQFEVENHVQNLAGNETLTIPFASLLSSDQEPTLIAEETGDFSLSNNQQLFIEEHKVVSIEAGDSFSILLLASAYGEEFLTDDEFSQLASVIHGAVLHSPLTITERSISTSLPEWAEKGKEARVDRESNLDYRVMNATLAPVTVEMEIVQQSLYVQIKGQQQALTYEASAGDVQTIKPKIINQYSPFVQSNVTRISEEGRDGYLIPVHQLVLDTAGTEVEKRLLYEDFYPPIHRVEIKSLERPEIRFEQEDGASVSLDNEDETDEPNNDEGTEELNEQAGREQPEADSSSSSLSPSLSSESADVGAEPAEKERGQDVRQSDQENPQGKTKDEIEEDK</sequence>
<reference evidence="2 3" key="1">
    <citation type="submission" date="2015-01" db="EMBL/GenBank/DDBJ databases">
        <title>Jeotgalibacillus campisalis genome sequencing.</title>
        <authorList>
            <person name="Goh K.M."/>
            <person name="Chan K.-G."/>
            <person name="Yaakop A.S."/>
            <person name="Ee R."/>
            <person name="Gan H.M."/>
            <person name="Chan C.S."/>
        </authorList>
    </citation>
    <scope>NUCLEOTIDE SEQUENCE [LARGE SCALE GENOMIC DNA]</scope>
    <source>
        <strain evidence="2 3">SF-57</strain>
    </source>
</reference>
<name>A0A0C2VQC0_9BACL</name>
<feature type="compositionally biased region" description="Basic and acidic residues" evidence="1">
    <location>
        <begin position="444"/>
        <end position="457"/>
    </location>
</feature>
<dbReference type="EMBL" id="JXRR01000017">
    <property type="protein sequence ID" value="KIL46213.1"/>
    <property type="molecule type" value="Genomic_DNA"/>
</dbReference>
<dbReference type="Pfam" id="PF04294">
    <property type="entry name" value="VanW"/>
    <property type="match status" value="1"/>
</dbReference>
<dbReference type="PATRIC" id="fig|220754.4.peg.2902"/>
<evidence type="ECO:0000256" key="1">
    <source>
        <dbReference type="SAM" id="MobiDB-lite"/>
    </source>
</evidence>
<evidence type="ECO:0000313" key="3">
    <source>
        <dbReference type="Proteomes" id="UP000031972"/>
    </source>
</evidence>
<keyword evidence="3" id="KW-1185">Reference proteome</keyword>
<evidence type="ECO:0000313" key="2">
    <source>
        <dbReference type="EMBL" id="KIL46213.1"/>
    </source>
</evidence>
<feature type="region of interest" description="Disordered" evidence="1">
    <location>
        <begin position="386"/>
        <end position="473"/>
    </location>
</feature>
<dbReference type="PANTHER" id="PTHR35788">
    <property type="entry name" value="EXPORTED PROTEIN-RELATED"/>
    <property type="match status" value="1"/>
</dbReference>
<evidence type="ECO:0008006" key="4">
    <source>
        <dbReference type="Google" id="ProtNLM"/>
    </source>
</evidence>